<dbReference type="Proteomes" id="UP001632038">
    <property type="component" value="Unassembled WGS sequence"/>
</dbReference>
<evidence type="ECO:0000313" key="2">
    <source>
        <dbReference type="Proteomes" id="UP001632038"/>
    </source>
</evidence>
<name>A0ABD3DIB6_9LAMI</name>
<dbReference type="AlphaFoldDB" id="A0ABD3DIB6"/>
<evidence type="ECO:0000313" key="1">
    <source>
        <dbReference type="EMBL" id="KAL3641802.1"/>
    </source>
</evidence>
<sequence>MSLACLVCHSIESPSHSFRSYSVSSSENEAQCSAIAKCLTRMISLPNPRPNPHVTSSQVMPQPCIANDEVTGAPRLVRSRAVRRDIVRNWDFNEELG</sequence>
<gene>
    <name evidence="1" type="ORF">CASFOL_012617</name>
</gene>
<accession>A0ABD3DIB6</accession>
<dbReference type="PANTHER" id="PTHR36002">
    <property type="entry name" value="PYRD"/>
    <property type="match status" value="1"/>
</dbReference>
<reference evidence="2" key="1">
    <citation type="journal article" date="2024" name="IScience">
        <title>Strigolactones Initiate the Formation of Haustorium-like Structures in Castilleja.</title>
        <authorList>
            <person name="Buerger M."/>
            <person name="Peterson D."/>
            <person name="Chory J."/>
        </authorList>
    </citation>
    <scope>NUCLEOTIDE SEQUENCE [LARGE SCALE GENOMIC DNA]</scope>
</reference>
<proteinExistence type="predicted"/>
<dbReference type="EMBL" id="JAVIJP010000016">
    <property type="protein sequence ID" value="KAL3641802.1"/>
    <property type="molecule type" value="Genomic_DNA"/>
</dbReference>
<dbReference type="PANTHER" id="PTHR36002:SF1">
    <property type="entry name" value="PYRD"/>
    <property type="match status" value="1"/>
</dbReference>
<organism evidence="1 2">
    <name type="scientific">Castilleja foliolosa</name>
    <dbReference type="NCBI Taxonomy" id="1961234"/>
    <lineage>
        <taxon>Eukaryota</taxon>
        <taxon>Viridiplantae</taxon>
        <taxon>Streptophyta</taxon>
        <taxon>Embryophyta</taxon>
        <taxon>Tracheophyta</taxon>
        <taxon>Spermatophyta</taxon>
        <taxon>Magnoliopsida</taxon>
        <taxon>eudicotyledons</taxon>
        <taxon>Gunneridae</taxon>
        <taxon>Pentapetalae</taxon>
        <taxon>asterids</taxon>
        <taxon>lamiids</taxon>
        <taxon>Lamiales</taxon>
        <taxon>Orobanchaceae</taxon>
        <taxon>Pedicularideae</taxon>
        <taxon>Castillejinae</taxon>
        <taxon>Castilleja</taxon>
    </lineage>
</organism>
<protein>
    <submittedName>
        <fullName evidence="1">Uncharacterized protein</fullName>
    </submittedName>
</protein>
<keyword evidence="2" id="KW-1185">Reference proteome</keyword>
<comment type="caution">
    <text evidence="1">The sequence shown here is derived from an EMBL/GenBank/DDBJ whole genome shotgun (WGS) entry which is preliminary data.</text>
</comment>